<dbReference type="AlphaFoldDB" id="A0A284VPK6"/>
<keyword evidence="2" id="KW-1185">Reference proteome</keyword>
<dbReference type="EMBL" id="FZMP01000168">
    <property type="protein sequence ID" value="SNQ61205.1"/>
    <property type="molecule type" value="Genomic_DNA"/>
</dbReference>
<accession>A0A284VPK6</accession>
<organism evidence="1 2">
    <name type="scientific">Candidatus Methanoperedens nitratireducens</name>
    <dbReference type="NCBI Taxonomy" id="1392998"/>
    <lineage>
        <taxon>Archaea</taxon>
        <taxon>Methanobacteriati</taxon>
        <taxon>Methanobacteriota</taxon>
        <taxon>Stenosarchaea group</taxon>
        <taxon>Methanomicrobia</taxon>
        <taxon>Methanosarcinales</taxon>
        <taxon>ANME-2 cluster</taxon>
        <taxon>Candidatus Methanoperedentaceae</taxon>
        <taxon>Candidatus Methanoperedens</taxon>
    </lineage>
</organism>
<gene>
    <name evidence="1" type="ORF">MNV_250022</name>
</gene>
<reference evidence="2" key="1">
    <citation type="submission" date="2017-06" db="EMBL/GenBank/DDBJ databases">
        <authorList>
            <person name="Cremers G."/>
        </authorList>
    </citation>
    <scope>NUCLEOTIDE SEQUENCE [LARGE SCALE GENOMIC DNA]</scope>
</reference>
<dbReference type="Proteomes" id="UP000218615">
    <property type="component" value="Unassembled WGS sequence"/>
</dbReference>
<protein>
    <submittedName>
        <fullName evidence="1">Uncharacterized protein</fullName>
    </submittedName>
</protein>
<evidence type="ECO:0000313" key="2">
    <source>
        <dbReference type="Proteomes" id="UP000218615"/>
    </source>
</evidence>
<sequence>MEEIRWNDIKICYKVLILHFASFHQSRKDALATTFQLSYNNLSNQTKMKLQKHRRKWLF</sequence>
<evidence type="ECO:0000313" key="1">
    <source>
        <dbReference type="EMBL" id="SNQ61205.1"/>
    </source>
</evidence>
<proteinExistence type="predicted"/>
<name>A0A284VPK6_9EURY</name>